<name>X1E4Q0_9ZZZZ</name>
<organism evidence="1">
    <name type="scientific">marine sediment metagenome</name>
    <dbReference type="NCBI Taxonomy" id="412755"/>
    <lineage>
        <taxon>unclassified sequences</taxon>
        <taxon>metagenomes</taxon>
        <taxon>ecological metagenomes</taxon>
    </lineage>
</organism>
<feature type="non-terminal residue" evidence="1">
    <location>
        <position position="1"/>
    </location>
</feature>
<reference evidence="1" key="1">
    <citation type="journal article" date="2014" name="Front. Microbiol.">
        <title>High frequency of phylogenetically diverse reductive dehalogenase-homologous genes in deep subseafloor sedimentary metagenomes.</title>
        <authorList>
            <person name="Kawai M."/>
            <person name="Futagami T."/>
            <person name="Toyoda A."/>
            <person name="Takaki Y."/>
            <person name="Nishi S."/>
            <person name="Hori S."/>
            <person name="Arai W."/>
            <person name="Tsubouchi T."/>
            <person name="Morono Y."/>
            <person name="Uchiyama I."/>
            <person name="Ito T."/>
            <person name="Fujiyama A."/>
            <person name="Inagaki F."/>
            <person name="Takami H."/>
        </authorList>
    </citation>
    <scope>NUCLEOTIDE SEQUENCE</scope>
    <source>
        <strain evidence="1">Expedition CK06-06</strain>
    </source>
</reference>
<comment type="caution">
    <text evidence="1">The sequence shown here is derived from an EMBL/GenBank/DDBJ whole genome shotgun (WGS) entry which is preliminary data.</text>
</comment>
<sequence length="289" mass="33267">IESFQWDQLEKGSKTAFSVDKDFDVIKFGNKLNEDLIKEIDGEGYKTSEMELKTEIGQKKYILIQEKPTEKRDKKKKEKLVKNLVLDMEKLLQPFENIVDIEPIVIIKITESEAPSVLTDELGKKNIMRYTFEIFDNGTGMNRSDLRKFGIYLASSKSVKLKQTRGSQGFGAPSAFSDSQNTTGEPIIAVSKTQFDVYATASQFFTTSKNEKKYVVPHTEIETSFLHGTYIKLNYLNIKYISRYVDDYIKKTALMNPHVTIKYIDPNNENFNYSRRVNTFPPEPKYALP</sequence>
<accession>X1E4Q0</accession>
<dbReference type="InterPro" id="IPR036890">
    <property type="entry name" value="HATPase_C_sf"/>
</dbReference>
<evidence type="ECO:0000313" key="1">
    <source>
        <dbReference type="EMBL" id="GAH03643.1"/>
    </source>
</evidence>
<protein>
    <recommendedName>
        <fullName evidence="2">DNA topoisomerase VI subunit B transducer domain-containing protein</fullName>
    </recommendedName>
</protein>
<proteinExistence type="predicted"/>
<evidence type="ECO:0008006" key="2">
    <source>
        <dbReference type="Google" id="ProtNLM"/>
    </source>
</evidence>
<feature type="non-terminal residue" evidence="1">
    <location>
        <position position="289"/>
    </location>
</feature>
<dbReference type="SUPFAM" id="SSF55874">
    <property type="entry name" value="ATPase domain of HSP90 chaperone/DNA topoisomerase II/histidine kinase"/>
    <property type="match status" value="1"/>
</dbReference>
<dbReference type="EMBL" id="BART01021742">
    <property type="protein sequence ID" value="GAH03643.1"/>
    <property type="molecule type" value="Genomic_DNA"/>
</dbReference>
<gene>
    <name evidence="1" type="ORF">S01H4_40003</name>
</gene>
<dbReference type="AlphaFoldDB" id="X1E4Q0"/>
<dbReference type="Gene3D" id="3.30.565.10">
    <property type="entry name" value="Histidine kinase-like ATPase, C-terminal domain"/>
    <property type="match status" value="1"/>
</dbReference>